<dbReference type="InterPro" id="IPR006226">
    <property type="entry name" value="Mtu_PIN"/>
</dbReference>
<dbReference type="GO" id="GO:0045926">
    <property type="term" value="P:negative regulation of growth"/>
    <property type="evidence" value="ECO:0007669"/>
    <property type="project" value="UniProtKB-ARBA"/>
</dbReference>
<dbReference type="OrthoDB" id="556169at2"/>
<dbReference type="InterPro" id="IPR022907">
    <property type="entry name" value="VapC_family"/>
</dbReference>
<keyword evidence="6" id="KW-0800">Toxin</keyword>
<evidence type="ECO:0000256" key="2">
    <source>
        <dbReference type="ARBA" id="ARBA00022722"/>
    </source>
</evidence>
<dbReference type="AlphaFoldDB" id="A0A2N3VBA1"/>
<evidence type="ECO:0000313" key="8">
    <source>
        <dbReference type="EMBL" id="PKV78913.1"/>
    </source>
</evidence>
<comment type="function">
    <text evidence="6">Toxic component of a toxin-antitoxin (TA) system. An RNase.</text>
</comment>
<dbReference type="Gene3D" id="3.40.50.1010">
    <property type="entry name" value="5'-nuclease"/>
    <property type="match status" value="1"/>
</dbReference>
<comment type="caution">
    <text evidence="8">The sequence shown here is derived from an EMBL/GenBank/DDBJ whole genome shotgun (WGS) entry which is preliminary data.</text>
</comment>
<dbReference type="CDD" id="cd18678">
    <property type="entry name" value="PIN_MtVapC25_VapC33-like"/>
    <property type="match status" value="1"/>
</dbReference>
<dbReference type="SUPFAM" id="SSF88723">
    <property type="entry name" value="PIN domain-like"/>
    <property type="match status" value="1"/>
</dbReference>
<dbReference type="RefSeq" id="WP_101465262.1">
    <property type="nucleotide sequence ID" value="NZ_JBFAFS010000003.1"/>
</dbReference>
<dbReference type="Proteomes" id="UP000233766">
    <property type="component" value="Unassembled WGS sequence"/>
</dbReference>
<evidence type="ECO:0000256" key="4">
    <source>
        <dbReference type="ARBA" id="ARBA00022801"/>
    </source>
</evidence>
<evidence type="ECO:0000256" key="3">
    <source>
        <dbReference type="ARBA" id="ARBA00022723"/>
    </source>
</evidence>
<evidence type="ECO:0000256" key="6">
    <source>
        <dbReference type="HAMAP-Rule" id="MF_00265"/>
    </source>
</evidence>
<name>A0A2N3VBA1_9NOCA</name>
<keyword evidence="3 6" id="KW-0479">Metal-binding</keyword>
<dbReference type="Pfam" id="PF01850">
    <property type="entry name" value="PIN"/>
    <property type="match status" value="1"/>
</dbReference>
<evidence type="ECO:0000256" key="1">
    <source>
        <dbReference type="ARBA" id="ARBA00022649"/>
    </source>
</evidence>
<feature type="binding site" evidence="6">
    <location>
        <position position="5"/>
    </location>
    <ligand>
        <name>Mg(2+)</name>
        <dbReference type="ChEBI" id="CHEBI:18420"/>
    </ligand>
</feature>
<comment type="similarity">
    <text evidence="6">Belongs to the PINc/VapC protein family.</text>
</comment>
<evidence type="ECO:0000313" key="9">
    <source>
        <dbReference type="Proteomes" id="UP000233766"/>
    </source>
</evidence>
<protein>
    <recommendedName>
        <fullName evidence="6">Ribonuclease VapC</fullName>
        <shortName evidence="6">RNase VapC</shortName>
        <ecNumber evidence="6">3.1.-.-</ecNumber>
    </recommendedName>
    <alternativeName>
        <fullName evidence="6">Toxin VapC</fullName>
    </alternativeName>
</protein>
<dbReference type="InterPro" id="IPR029060">
    <property type="entry name" value="PIN-like_dom_sf"/>
</dbReference>
<keyword evidence="5 6" id="KW-0460">Magnesium</keyword>
<feature type="domain" description="PIN" evidence="7">
    <location>
        <begin position="3"/>
        <end position="134"/>
    </location>
</feature>
<feature type="binding site" evidence="6">
    <location>
        <position position="108"/>
    </location>
    <ligand>
        <name>Mg(2+)</name>
        <dbReference type="ChEBI" id="CHEBI:18420"/>
    </ligand>
</feature>
<comment type="cofactor">
    <cofactor evidence="6">
        <name>Mg(2+)</name>
        <dbReference type="ChEBI" id="CHEBI:18420"/>
    </cofactor>
</comment>
<accession>A0A2N3VBA1</accession>
<evidence type="ECO:0000259" key="7">
    <source>
        <dbReference type="Pfam" id="PF01850"/>
    </source>
</evidence>
<keyword evidence="9" id="KW-1185">Reference proteome</keyword>
<dbReference type="HAMAP" id="MF_00265">
    <property type="entry name" value="VapC_Nob1"/>
    <property type="match status" value="1"/>
</dbReference>
<proteinExistence type="inferred from homology"/>
<keyword evidence="2 6" id="KW-0540">Nuclease</keyword>
<dbReference type="EC" id="3.1.-.-" evidence="6"/>
<dbReference type="GO" id="GO:0016788">
    <property type="term" value="F:hydrolase activity, acting on ester bonds"/>
    <property type="evidence" value="ECO:0007669"/>
    <property type="project" value="InterPro"/>
</dbReference>
<organism evidence="8 9">
    <name type="scientific">Nocardia fluminea</name>
    <dbReference type="NCBI Taxonomy" id="134984"/>
    <lineage>
        <taxon>Bacteria</taxon>
        <taxon>Bacillati</taxon>
        <taxon>Actinomycetota</taxon>
        <taxon>Actinomycetes</taxon>
        <taxon>Mycobacteriales</taxon>
        <taxon>Nocardiaceae</taxon>
        <taxon>Nocardia</taxon>
    </lineage>
</organism>
<dbReference type="GO" id="GO:0004540">
    <property type="term" value="F:RNA nuclease activity"/>
    <property type="evidence" value="ECO:0007669"/>
    <property type="project" value="InterPro"/>
</dbReference>
<dbReference type="NCBIfam" id="TIGR00028">
    <property type="entry name" value="Mtu_PIN_fam"/>
    <property type="match status" value="1"/>
</dbReference>
<keyword evidence="1 6" id="KW-1277">Toxin-antitoxin system</keyword>
<evidence type="ECO:0000256" key="5">
    <source>
        <dbReference type="ARBA" id="ARBA00022842"/>
    </source>
</evidence>
<keyword evidence="4 6" id="KW-0378">Hydrolase</keyword>
<gene>
    <name evidence="6" type="primary">vapC</name>
    <name evidence="8" type="ORF">ATK86_3298</name>
</gene>
<dbReference type="GO" id="GO:0090729">
    <property type="term" value="F:toxin activity"/>
    <property type="evidence" value="ECO:0007669"/>
    <property type="project" value="UniProtKB-KW"/>
</dbReference>
<dbReference type="EMBL" id="PJMW01000002">
    <property type="protein sequence ID" value="PKV78913.1"/>
    <property type="molecule type" value="Genomic_DNA"/>
</dbReference>
<sequence length="142" mass="15176">MKVVDLNVLLYSVNADSPHHADAHGWLTKALNGEEPIGFCWAVMLGYVRISTNPRIFPHAASSVEAIADVRTWLSSEMAVVVGPGTGHLELLDGILQKCGTAGNLVTDGHIAALAVELGAEVATFDNDFHRFDGVRVFRPAG</sequence>
<dbReference type="InterPro" id="IPR002716">
    <property type="entry name" value="PIN_dom"/>
</dbReference>
<dbReference type="GO" id="GO:0000287">
    <property type="term" value="F:magnesium ion binding"/>
    <property type="evidence" value="ECO:0007669"/>
    <property type="project" value="UniProtKB-UniRule"/>
</dbReference>
<reference evidence="8 9" key="1">
    <citation type="submission" date="2017-12" db="EMBL/GenBank/DDBJ databases">
        <title>Sequencing the genomes of 1000 Actinobacteria strains.</title>
        <authorList>
            <person name="Klenk H.-P."/>
        </authorList>
    </citation>
    <scope>NUCLEOTIDE SEQUENCE [LARGE SCALE GENOMIC DNA]</scope>
    <source>
        <strain evidence="8 9">DSM 44489</strain>
    </source>
</reference>